<sequence length="173" mass="19410">MWAFVAFETLVFTAYFSVYLFCRAQNPQLYLRSQAELGLTTGVINTVVLLTSSWSVARCVHAARAGRYSTAMAGAAATIGLGLVFLALKVFEWVRQIQAGNTVASTDFFSHYYFLTSIHCVHLLIGFVAMGVVMYQLYSPARRSQKIVETAATYWHTVDVLWVLIFALLYIVR</sequence>
<evidence type="ECO:0000256" key="9">
    <source>
        <dbReference type="SAM" id="Phobius"/>
    </source>
</evidence>
<dbReference type="InterPro" id="IPR013833">
    <property type="entry name" value="Cyt_c_oxidase_su3_a-hlx"/>
</dbReference>
<keyword evidence="12" id="KW-1185">Reference proteome</keyword>
<dbReference type="InterPro" id="IPR024791">
    <property type="entry name" value="Cyt_c/ubiquinol_Oxase_su3"/>
</dbReference>
<feature type="domain" description="Heme-copper oxidase subunit III family profile" evidence="10">
    <location>
        <begin position="1"/>
        <end position="173"/>
    </location>
</feature>
<gene>
    <name evidence="11" type="ORF">ACFYU5_25380</name>
</gene>
<dbReference type="EMBL" id="JBIAMT010000005">
    <property type="protein sequence ID" value="MFF0499755.1"/>
    <property type="molecule type" value="Genomic_DNA"/>
</dbReference>
<dbReference type="PROSITE" id="PS50253">
    <property type="entry name" value="COX3"/>
    <property type="match status" value="1"/>
</dbReference>
<evidence type="ECO:0000313" key="11">
    <source>
        <dbReference type="EMBL" id="MFF0499755.1"/>
    </source>
</evidence>
<dbReference type="PANTHER" id="PTHR11403">
    <property type="entry name" value="CYTOCHROME C OXIDASE SUBUNIT III"/>
    <property type="match status" value="1"/>
</dbReference>
<reference evidence="11 12" key="1">
    <citation type="submission" date="2024-10" db="EMBL/GenBank/DDBJ databases">
        <title>The Natural Products Discovery Center: Release of the First 8490 Sequenced Strains for Exploring Actinobacteria Biosynthetic Diversity.</title>
        <authorList>
            <person name="Kalkreuter E."/>
            <person name="Kautsar S.A."/>
            <person name="Yang D."/>
            <person name="Bader C.D."/>
            <person name="Teijaro C.N."/>
            <person name="Fluegel L."/>
            <person name="Davis C.M."/>
            <person name="Simpson J.R."/>
            <person name="Lauterbach L."/>
            <person name="Steele A.D."/>
            <person name="Gui C."/>
            <person name="Meng S."/>
            <person name="Li G."/>
            <person name="Viehrig K."/>
            <person name="Ye F."/>
            <person name="Su P."/>
            <person name="Kiefer A.F."/>
            <person name="Nichols A."/>
            <person name="Cepeda A.J."/>
            <person name="Yan W."/>
            <person name="Fan B."/>
            <person name="Jiang Y."/>
            <person name="Adhikari A."/>
            <person name="Zheng C.-J."/>
            <person name="Schuster L."/>
            <person name="Cowan T.M."/>
            <person name="Smanski M.J."/>
            <person name="Chevrette M.G."/>
            <person name="De Carvalho L.P.S."/>
            <person name="Shen B."/>
        </authorList>
    </citation>
    <scope>NUCLEOTIDE SEQUENCE [LARGE SCALE GENOMIC DNA]</scope>
    <source>
        <strain evidence="11 12">NPDC004119</strain>
    </source>
</reference>
<evidence type="ECO:0000256" key="8">
    <source>
        <dbReference type="RuleBase" id="RU003376"/>
    </source>
</evidence>
<comment type="caution">
    <text evidence="11">The sequence shown here is derived from an EMBL/GenBank/DDBJ whole genome shotgun (WGS) entry which is preliminary data.</text>
</comment>
<evidence type="ECO:0000256" key="1">
    <source>
        <dbReference type="ARBA" id="ARBA00004141"/>
    </source>
</evidence>
<accession>A0ABW6P9E2</accession>
<proteinExistence type="inferred from homology"/>
<evidence type="ECO:0000313" key="12">
    <source>
        <dbReference type="Proteomes" id="UP001601442"/>
    </source>
</evidence>
<feature type="transmembrane region" description="Helical" evidence="9">
    <location>
        <begin position="6"/>
        <end position="25"/>
    </location>
</feature>
<name>A0ABW6P9E2_9NOCA</name>
<organism evidence="11 12">
    <name type="scientific">Nocardia aobensis</name>
    <dbReference type="NCBI Taxonomy" id="257277"/>
    <lineage>
        <taxon>Bacteria</taxon>
        <taxon>Bacillati</taxon>
        <taxon>Actinomycetota</taxon>
        <taxon>Actinomycetes</taxon>
        <taxon>Mycobacteriales</taxon>
        <taxon>Nocardiaceae</taxon>
        <taxon>Nocardia</taxon>
    </lineage>
</organism>
<dbReference type="Pfam" id="PF00510">
    <property type="entry name" value="COX3"/>
    <property type="match status" value="1"/>
</dbReference>
<evidence type="ECO:0000256" key="6">
    <source>
        <dbReference type="ARBA" id="ARBA00031400"/>
    </source>
</evidence>
<keyword evidence="5 9" id="KW-0472">Membrane</keyword>
<evidence type="ECO:0000256" key="2">
    <source>
        <dbReference type="ARBA" id="ARBA00010581"/>
    </source>
</evidence>
<evidence type="ECO:0000256" key="4">
    <source>
        <dbReference type="ARBA" id="ARBA00022989"/>
    </source>
</evidence>
<keyword evidence="4 9" id="KW-1133">Transmembrane helix</keyword>
<comment type="similarity">
    <text evidence="2 8">Belongs to the cytochrome c oxidase subunit 3 family.</text>
</comment>
<comment type="subcellular location">
    <subcellularLocation>
        <location evidence="8">Cell membrane</location>
        <topology evidence="8">Multi-pass membrane protein</topology>
    </subcellularLocation>
    <subcellularLocation>
        <location evidence="1">Membrane</location>
        <topology evidence="1">Multi-pass membrane protein</topology>
    </subcellularLocation>
</comment>
<evidence type="ECO:0000256" key="7">
    <source>
        <dbReference type="ARBA" id="ARBA00047816"/>
    </source>
</evidence>
<evidence type="ECO:0000259" key="10">
    <source>
        <dbReference type="PROSITE" id="PS50253"/>
    </source>
</evidence>
<dbReference type="Gene3D" id="1.20.120.80">
    <property type="entry name" value="Cytochrome c oxidase, subunit III, four-helix bundle"/>
    <property type="match status" value="1"/>
</dbReference>
<evidence type="ECO:0000256" key="5">
    <source>
        <dbReference type="ARBA" id="ARBA00023136"/>
    </source>
</evidence>
<dbReference type="RefSeq" id="WP_387399356.1">
    <property type="nucleotide sequence ID" value="NZ_JBIAMT010000005.1"/>
</dbReference>
<dbReference type="Proteomes" id="UP001601442">
    <property type="component" value="Unassembled WGS sequence"/>
</dbReference>
<feature type="transmembrane region" description="Helical" evidence="9">
    <location>
        <begin position="68"/>
        <end position="91"/>
    </location>
</feature>
<keyword evidence="3 8" id="KW-0812">Transmembrane</keyword>
<comment type="catalytic activity">
    <reaction evidence="7">
        <text>4 Fe(II)-[cytochrome c] + O2 + 8 H(+)(in) = 4 Fe(III)-[cytochrome c] + 2 H2O + 4 H(+)(out)</text>
        <dbReference type="Rhea" id="RHEA:11436"/>
        <dbReference type="Rhea" id="RHEA-COMP:10350"/>
        <dbReference type="Rhea" id="RHEA-COMP:14399"/>
        <dbReference type="ChEBI" id="CHEBI:15377"/>
        <dbReference type="ChEBI" id="CHEBI:15378"/>
        <dbReference type="ChEBI" id="CHEBI:15379"/>
        <dbReference type="ChEBI" id="CHEBI:29033"/>
        <dbReference type="ChEBI" id="CHEBI:29034"/>
        <dbReference type="EC" id="7.1.1.9"/>
    </reaction>
</comment>
<protein>
    <recommendedName>
        <fullName evidence="6">Cytochrome aa3 subunit 3</fullName>
    </recommendedName>
</protein>
<feature type="transmembrane region" description="Helical" evidence="9">
    <location>
        <begin position="112"/>
        <end position="134"/>
    </location>
</feature>
<evidence type="ECO:0000256" key="3">
    <source>
        <dbReference type="ARBA" id="ARBA00022692"/>
    </source>
</evidence>
<dbReference type="InterPro" id="IPR035973">
    <property type="entry name" value="Cyt_c_oxidase_su3-like_sf"/>
</dbReference>
<feature type="transmembrane region" description="Helical" evidence="9">
    <location>
        <begin position="37"/>
        <end position="56"/>
    </location>
</feature>
<dbReference type="PANTHER" id="PTHR11403:SF6">
    <property type="entry name" value="NITRIC OXIDE REDUCTASE SUBUNIT E"/>
    <property type="match status" value="1"/>
</dbReference>
<dbReference type="InterPro" id="IPR000298">
    <property type="entry name" value="Cyt_c_oxidase-like_su3"/>
</dbReference>
<feature type="transmembrane region" description="Helical" evidence="9">
    <location>
        <begin position="154"/>
        <end position="172"/>
    </location>
</feature>
<dbReference type="SUPFAM" id="SSF81452">
    <property type="entry name" value="Cytochrome c oxidase subunit III-like"/>
    <property type="match status" value="1"/>
</dbReference>